<protein>
    <recommendedName>
        <fullName evidence="2">S1 motif domain-containing protein</fullName>
    </recommendedName>
</protein>
<dbReference type="EMBL" id="JBHFFA010000003">
    <property type="protein sequence ID" value="KAL2635267.1"/>
    <property type="molecule type" value="Genomic_DNA"/>
</dbReference>
<feature type="compositionally biased region" description="Basic and acidic residues" evidence="1">
    <location>
        <begin position="737"/>
        <end position="747"/>
    </location>
</feature>
<dbReference type="Proteomes" id="UP001605036">
    <property type="component" value="Unassembled WGS sequence"/>
</dbReference>
<feature type="compositionally biased region" description="Acidic residues" evidence="1">
    <location>
        <begin position="469"/>
        <end position="499"/>
    </location>
</feature>
<dbReference type="PROSITE" id="PS50126">
    <property type="entry name" value="S1"/>
    <property type="match status" value="1"/>
</dbReference>
<reference evidence="3 4" key="1">
    <citation type="submission" date="2024-09" db="EMBL/GenBank/DDBJ databases">
        <title>Chromosome-scale assembly of Riccia fluitans.</title>
        <authorList>
            <person name="Paukszto L."/>
            <person name="Sawicki J."/>
            <person name="Karawczyk K."/>
            <person name="Piernik-Szablinska J."/>
            <person name="Szczecinska M."/>
            <person name="Mazdziarz M."/>
        </authorList>
    </citation>
    <scope>NUCLEOTIDE SEQUENCE [LARGE SCALE GENOMIC DNA]</scope>
    <source>
        <strain evidence="3">Rf_01</strain>
        <tissue evidence="3">Aerial parts of the thallus</tissue>
    </source>
</reference>
<dbReference type="AlphaFoldDB" id="A0ABD1YWV7"/>
<dbReference type="InterPro" id="IPR003029">
    <property type="entry name" value="S1_domain"/>
</dbReference>
<feature type="domain" description="S1 motif" evidence="2">
    <location>
        <begin position="323"/>
        <end position="391"/>
    </location>
</feature>
<dbReference type="Gene3D" id="2.40.50.140">
    <property type="entry name" value="Nucleic acid-binding proteins"/>
    <property type="match status" value="1"/>
</dbReference>
<dbReference type="PANTHER" id="PTHR36371:SF1">
    <property type="entry name" value="PROTEIN PLASTID TRANSCRIPTIONALLY ACTIVE 10"/>
    <property type="match status" value="1"/>
</dbReference>
<evidence type="ECO:0000313" key="3">
    <source>
        <dbReference type="EMBL" id="KAL2635267.1"/>
    </source>
</evidence>
<evidence type="ECO:0000256" key="1">
    <source>
        <dbReference type="SAM" id="MobiDB-lite"/>
    </source>
</evidence>
<proteinExistence type="predicted"/>
<sequence>MAFLKTIACVGGVGAPVKNEFLNSQTQRGISSLGFKEENGGLSFSRKEVDLKLRSRVTAAYVESKGKVRGIVASAYFRESSTRLWKAKFKQDVRTFWPVRAAQPSSDVVVPITDTDDEESEEGETEEEARYRNWTERGWAPWEELRTPEAQFAVDSLEDGDEETPVSWEAFKKLNPKMEAGQMEKELEEAARKEEEAMKTDFKLEETMWNQPMVFRLTPPRDWPPPGWQVDAKELAFIREAFSLENHIVRPEDIEDENVVQEGEPHVPRWEMFLKQYREWVEANKDRLEEEALEMDDEYYPGRRRTGEEYEDGMYELPFIYPGQHYWGVVTTVHLYEGAFVYFGGVHDGWIPIMDNDWYEIRNYIKVGMSVQVEVVAKRDPYRFRFPIEMRFVDPNIDDMIFRRFEHPPIFGRKDDDNLDEVAKEAGRPFYPTLRPEPDREENSDPNLSPVHPFVKRAWQIYEAEEMTLDDEEGVDSDDGEEYEEWATEEEDPDPEWETEPGLQHESAPGIEIPTIVLYIEDKFMNLPAARAERKALKALAVEAQSRGEDFVPPESRFERRVRELNDSHQRRWDEEREALIRDRASRVQAGLPLEEPGRYADKTFWGKNPYDPREPQWRHDYWGDPDKLKDELRKDREPRVRSVDETVGVEEDEDDLLDVIAGEGTMLSEEGVDAEDDGFFNHTTSGDEQKRVAYGDKEDRGAVNGTATKRIDAVREIFDVEESDWNFVEESEDEGDKQSDDGTKEE</sequence>
<dbReference type="InterPro" id="IPR044967">
    <property type="entry name" value="PTAC10"/>
</dbReference>
<evidence type="ECO:0000313" key="4">
    <source>
        <dbReference type="Proteomes" id="UP001605036"/>
    </source>
</evidence>
<accession>A0ABD1YWV7</accession>
<dbReference type="SUPFAM" id="SSF50249">
    <property type="entry name" value="Nucleic acid-binding proteins"/>
    <property type="match status" value="1"/>
</dbReference>
<feature type="region of interest" description="Disordered" evidence="1">
    <location>
        <begin position="469"/>
        <end position="507"/>
    </location>
</feature>
<organism evidence="3 4">
    <name type="scientific">Riccia fluitans</name>
    <dbReference type="NCBI Taxonomy" id="41844"/>
    <lineage>
        <taxon>Eukaryota</taxon>
        <taxon>Viridiplantae</taxon>
        <taxon>Streptophyta</taxon>
        <taxon>Embryophyta</taxon>
        <taxon>Marchantiophyta</taxon>
        <taxon>Marchantiopsida</taxon>
        <taxon>Marchantiidae</taxon>
        <taxon>Marchantiales</taxon>
        <taxon>Ricciaceae</taxon>
        <taxon>Riccia</taxon>
    </lineage>
</organism>
<comment type="caution">
    <text evidence="3">The sequence shown here is derived from an EMBL/GenBank/DDBJ whole genome shotgun (WGS) entry which is preliminary data.</text>
</comment>
<feature type="region of interest" description="Disordered" evidence="1">
    <location>
        <begin position="723"/>
        <end position="747"/>
    </location>
</feature>
<evidence type="ECO:0000259" key="2">
    <source>
        <dbReference type="PROSITE" id="PS50126"/>
    </source>
</evidence>
<feature type="compositionally biased region" description="Acidic residues" evidence="1">
    <location>
        <begin position="723"/>
        <end position="736"/>
    </location>
</feature>
<dbReference type="PANTHER" id="PTHR36371">
    <property type="entry name" value="PROTEIN PLASTID TRANSCRIPTIONALLY ACTIVE 10"/>
    <property type="match status" value="1"/>
</dbReference>
<keyword evidence="4" id="KW-1185">Reference proteome</keyword>
<dbReference type="InterPro" id="IPR012340">
    <property type="entry name" value="NA-bd_OB-fold"/>
</dbReference>
<gene>
    <name evidence="3" type="ORF">R1flu_006746</name>
</gene>
<name>A0ABD1YWV7_9MARC</name>
<feature type="region of interest" description="Disordered" evidence="1">
    <location>
        <begin position="427"/>
        <end position="449"/>
    </location>
</feature>